<evidence type="ECO:0000313" key="8">
    <source>
        <dbReference type="EMBL" id="QDU26560.1"/>
    </source>
</evidence>
<dbReference type="Pfam" id="PF07626">
    <property type="entry name" value="PSD3"/>
    <property type="match status" value="1"/>
</dbReference>
<dbReference type="Pfam" id="PF07624">
    <property type="entry name" value="PSD2"/>
    <property type="match status" value="1"/>
</dbReference>
<dbReference type="Proteomes" id="UP000315017">
    <property type="component" value="Chromosome"/>
</dbReference>
<dbReference type="AlphaFoldDB" id="A0A517Y8J6"/>
<keyword evidence="9" id="KW-1185">Reference proteome</keyword>
<evidence type="ECO:0000313" key="9">
    <source>
        <dbReference type="Proteomes" id="UP000315017"/>
    </source>
</evidence>
<dbReference type="SUPFAM" id="SSF46626">
    <property type="entry name" value="Cytochrome c"/>
    <property type="match status" value="1"/>
</dbReference>
<reference evidence="8 9" key="1">
    <citation type="submission" date="2019-02" db="EMBL/GenBank/DDBJ databases">
        <title>Deep-cultivation of Planctomycetes and their phenomic and genomic characterization uncovers novel biology.</title>
        <authorList>
            <person name="Wiegand S."/>
            <person name="Jogler M."/>
            <person name="Boedeker C."/>
            <person name="Pinto D."/>
            <person name="Vollmers J."/>
            <person name="Rivas-Marin E."/>
            <person name="Kohn T."/>
            <person name="Peeters S.H."/>
            <person name="Heuer A."/>
            <person name="Rast P."/>
            <person name="Oberbeckmann S."/>
            <person name="Bunk B."/>
            <person name="Jeske O."/>
            <person name="Meyerdierks A."/>
            <person name="Storesund J.E."/>
            <person name="Kallscheuer N."/>
            <person name="Luecker S."/>
            <person name="Lage O.M."/>
            <person name="Pohl T."/>
            <person name="Merkel B.J."/>
            <person name="Hornburger P."/>
            <person name="Mueller R.-W."/>
            <person name="Bruemmer F."/>
            <person name="Labrenz M."/>
            <person name="Spormann A.M."/>
            <person name="Op den Camp H."/>
            <person name="Overmann J."/>
            <person name="Amann R."/>
            <person name="Jetten M.S.M."/>
            <person name="Mascher T."/>
            <person name="Medema M.H."/>
            <person name="Devos D.P."/>
            <person name="Kaster A.-K."/>
            <person name="Ovreas L."/>
            <person name="Rohde M."/>
            <person name="Galperin M.Y."/>
            <person name="Jogler C."/>
        </authorList>
    </citation>
    <scope>NUCLEOTIDE SEQUENCE [LARGE SCALE GENOMIC DNA]</scope>
    <source>
        <strain evidence="8 9">ETA_A8</strain>
    </source>
</reference>
<dbReference type="InterPro" id="IPR011478">
    <property type="entry name" value="DUF1585"/>
</dbReference>
<dbReference type="Pfam" id="PF13442">
    <property type="entry name" value="Cytochrome_CBB3"/>
    <property type="match status" value="1"/>
</dbReference>
<accession>A0A517Y8J6</accession>
<feature type="region of interest" description="Disordered" evidence="5">
    <location>
        <begin position="764"/>
        <end position="786"/>
    </location>
</feature>
<dbReference type="InterPro" id="IPR013036">
    <property type="entry name" value="DUF1587"/>
</dbReference>
<dbReference type="OrthoDB" id="9770043at2"/>
<dbReference type="EMBL" id="CP036274">
    <property type="protein sequence ID" value="QDU26560.1"/>
    <property type="molecule type" value="Genomic_DNA"/>
</dbReference>
<dbReference type="InterPro" id="IPR009056">
    <property type="entry name" value="Cyt_c-like_dom"/>
</dbReference>
<protein>
    <recommendedName>
        <fullName evidence="7">Cytochrome c domain-containing protein</fullName>
    </recommendedName>
</protein>
<name>A0A517Y8J6_9BACT</name>
<feature type="chain" id="PRO_5021754367" description="Cytochrome c domain-containing protein" evidence="6">
    <location>
        <begin position="26"/>
        <end position="874"/>
    </location>
</feature>
<evidence type="ECO:0000256" key="1">
    <source>
        <dbReference type="ARBA" id="ARBA00022617"/>
    </source>
</evidence>
<dbReference type="RefSeq" id="WP_145087252.1">
    <property type="nucleotide sequence ID" value="NZ_CP036274.1"/>
</dbReference>
<dbReference type="InterPro" id="IPR036909">
    <property type="entry name" value="Cyt_c-like_dom_sf"/>
</dbReference>
<dbReference type="Pfam" id="PF07627">
    <property type="entry name" value="PSCyt3"/>
    <property type="match status" value="1"/>
</dbReference>
<feature type="region of interest" description="Disordered" evidence="5">
    <location>
        <begin position="699"/>
        <end position="721"/>
    </location>
</feature>
<dbReference type="Pfam" id="PF07631">
    <property type="entry name" value="PSD4"/>
    <property type="match status" value="1"/>
</dbReference>
<feature type="signal peptide" evidence="6">
    <location>
        <begin position="1"/>
        <end position="25"/>
    </location>
</feature>
<dbReference type="InterPro" id="IPR013042">
    <property type="entry name" value="DUF1592"/>
</dbReference>
<evidence type="ECO:0000256" key="6">
    <source>
        <dbReference type="SAM" id="SignalP"/>
    </source>
</evidence>
<keyword evidence="3 4" id="KW-0408">Iron</keyword>
<dbReference type="InterPro" id="IPR013043">
    <property type="entry name" value="DUF1595"/>
</dbReference>
<dbReference type="InterPro" id="IPR013039">
    <property type="entry name" value="DUF1588"/>
</dbReference>
<evidence type="ECO:0000256" key="2">
    <source>
        <dbReference type="ARBA" id="ARBA00022723"/>
    </source>
</evidence>
<sequence length="874" mass="96992" precursor="true">MTNPLVQRLGLALVALATCVSSLSADDSKPLETTVRSLLVRHCAGCHGGEKPAGEVRFDQPATDLADAKVRATWEKAYAMLVRGDMPPEEKPRLSTDDLDTLTSWIRREVERAVIAERGGSGRMTMRRLTRVEYARLLEDVLGLRYPNVPLNLQEKLPTDPQSELPLNDGDRLTFQSLHLKASIDLVEQLVKAVLADEPRPEPWSYRFDARGLGKANVAGMKQGEQGLGGAVPANEKEIKRAAKISIGVAERNPDGSTTLPPIYRTDDYLGRDKMGAGSWYLELPYVEPKGVLRLRIRAGSNVPKGEGVPVLRVAFHNNVINQLYNRQLAEIPIENSAEQLRDYDVEIPLDLVDFPYVLFERSKMIGVRISNDATPLADREKPTGPKGKPVEWPYQESKIVIDSVEAFGPGAGEWPPRCHTALTVAGDKLNDDRERAAAILQDVAARAWRRPVATEEIAPFVDIYQQRRADGQSRDGALREPLTAVLVSPHAQYLVERKAEKPSPLSGVELANRLSIFLWGSGPDRELLDLATAGKLHDRQVLAAQVDRLVDDARSQVFADDFVTRMLALERVENDPIDFNLTLKSFANAKVAELREQRLKHDLAREPVRYFEHLLRNNRSANELIGSDYLIVNDRLAHYYGMAGVEGPAFCEVAAPEDRRGGWLTMAGVVVAASRGNKEATILRGVYLLDRFLGEHPGTPPGNVEPLEVQAKSDKKRGQRSLREQIALHTSINTCALCHRKIDPLGFAWADFDYLGKRSSGRTQALRSGTDAEPDGSRRAANSTIDCSGKLPDGRAFADLDEFAQLVGDQQQPSRYRFGEVLVRRLTGYALSRPLNLSDEELIRSLVQSAQRNGWRVREIIKSIVLADSFTHG</sequence>
<organism evidence="8 9">
    <name type="scientific">Anatilimnocola aggregata</name>
    <dbReference type="NCBI Taxonomy" id="2528021"/>
    <lineage>
        <taxon>Bacteria</taxon>
        <taxon>Pseudomonadati</taxon>
        <taxon>Planctomycetota</taxon>
        <taxon>Planctomycetia</taxon>
        <taxon>Pirellulales</taxon>
        <taxon>Pirellulaceae</taxon>
        <taxon>Anatilimnocola</taxon>
    </lineage>
</organism>
<dbReference type="Pfam" id="PF07637">
    <property type="entry name" value="PSD5"/>
    <property type="match status" value="1"/>
</dbReference>
<dbReference type="PROSITE" id="PS51007">
    <property type="entry name" value="CYTC"/>
    <property type="match status" value="1"/>
</dbReference>
<feature type="domain" description="Cytochrome c" evidence="7">
    <location>
        <begin position="26"/>
        <end position="110"/>
    </location>
</feature>
<dbReference type="GO" id="GO:0009055">
    <property type="term" value="F:electron transfer activity"/>
    <property type="evidence" value="ECO:0007669"/>
    <property type="project" value="InterPro"/>
</dbReference>
<evidence type="ECO:0000256" key="4">
    <source>
        <dbReference type="PROSITE-ProRule" id="PRU00433"/>
    </source>
</evidence>
<dbReference type="GO" id="GO:0046872">
    <property type="term" value="F:metal ion binding"/>
    <property type="evidence" value="ECO:0007669"/>
    <property type="project" value="UniProtKB-KW"/>
</dbReference>
<keyword evidence="1 4" id="KW-0349">Heme</keyword>
<evidence type="ECO:0000256" key="5">
    <source>
        <dbReference type="SAM" id="MobiDB-lite"/>
    </source>
</evidence>
<keyword evidence="2 4" id="KW-0479">Metal-binding</keyword>
<dbReference type="GO" id="GO:0020037">
    <property type="term" value="F:heme binding"/>
    <property type="evidence" value="ECO:0007669"/>
    <property type="project" value="InterPro"/>
</dbReference>
<evidence type="ECO:0000256" key="3">
    <source>
        <dbReference type="ARBA" id="ARBA00023004"/>
    </source>
</evidence>
<proteinExistence type="predicted"/>
<keyword evidence="6" id="KW-0732">Signal</keyword>
<gene>
    <name evidence="8" type="ORF">ETAA8_16400</name>
</gene>
<evidence type="ECO:0000259" key="7">
    <source>
        <dbReference type="PROSITE" id="PS51007"/>
    </source>
</evidence>
<dbReference type="KEGG" id="aagg:ETAA8_16400"/>